<dbReference type="PANTHER" id="PTHR43709">
    <property type="entry name" value="ACONITATE ISOMERASE-RELATED"/>
    <property type="match status" value="1"/>
</dbReference>
<protein>
    <submittedName>
        <fullName evidence="3">PrpF domain-containing protein</fullName>
    </submittedName>
</protein>
<gene>
    <name evidence="3" type="ORF">Q4T40_18880</name>
</gene>
<name>A0ABU3P2M5_9FIRM</name>
<dbReference type="SUPFAM" id="SSF54506">
    <property type="entry name" value="Diaminopimelate epimerase-like"/>
    <property type="match status" value="2"/>
</dbReference>
<keyword evidence="2" id="KW-0413">Isomerase</keyword>
<dbReference type="PANTHER" id="PTHR43709:SF2">
    <property type="entry name" value="DUF453 DOMAIN PROTEIN (AFU_ORTHOLOGUE AFUA_6G00360)"/>
    <property type="match status" value="1"/>
</dbReference>
<dbReference type="InterPro" id="IPR007400">
    <property type="entry name" value="PrpF-like"/>
</dbReference>
<evidence type="ECO:0000256" key="2">
    <source>
        <dbReference type="ARBA" id="ARBA00023235"/>
    </source>
</evidence>
<evidence type="ECO:0000256" key="1">
    <source>
        <dbReference type="ARBA" id="ARBA00007673"/>
    </source>
</evidence>
<dbReference type="Proteomes" id="UP001254848">
    <property type="component" value="Unassembled WGS sequence"/>
</dbReference>
<organism evidence="3 4">
    <name type="scientific">Anaeroselena agilis</name>
    <dbReference type="NCBI Taxonomy" id="3063788"/>
    <lineage>
        <taxon>Bacteria</taxon>
        <taxon>Bacillati</taxon>
        <taxon>Bacillota</taxon>
        <taxon>Negativicutes</taxon>
        <taxon>Acetonemataceae</taxon>
        <taxon>Anaeroselena</taxon>
    </lineage>
</organism>
<keyword evidence="4" id="KW-1185">Reference proteome</keyword>
<dbReference type="Gene3D" id="3.10.310.10">
    <property type="entry name" value="Diaminopimelate Epimerase, Chain A, domain 1"/>
    <property type="match status" value="2"/>
</dbReference>
<accession>A0ABU3P2M5</accession>
<comment type="similarity">
    <text evidence="1">Belongs to the PrpF family.</text>
</comment>
<dbReference type="RefSeq" id="WP_413781759.1">
    <property type="nucleotide sequence ID" value="NZ_JAUOZS010000001.1"/>
</dbReference>
<evidence type="ECO:0000313" key="4">
    <source>
        <dbReference type="Proteomes" id="UP001254848"/>
    </source>
</evidence>
<dbReference type="EMBL" id="JAUOZS010000001">
    <property type="protein sequence ID" value="MDT8903300.1"/>
    <property type="molecule type" value="Genomic_DNA"/>
</dbReference>
<sequence length="376" mass="39665">MADMRRIPCVILRGGTSKGIFLKTNHLPQDKDLRDKVILEIFGSPDVRQIDGLAGADPLTSKVAIIGPSTHPGADVDYTFGQVSINTPYVDYSGNCGNISSGVGPFAIDEGYVAATGSLTTVRIHNTNTGKILVAEVPTEDGLAKVKGDCKIDGVPGTGAKIMMDFSGTAGSVTKKLLPTGNPVDTIQTSAGPLEISIVDVSNPCVFVRAKDVGMTGGETPQDVNGNPKLLALMEEIRAQACVMIGMAPDVATATAKSPAFPMVAFVAPAMDYVDFTSGQTIRKDQIDFISRMMFMQVLHKTYPGTGTACTGAAAKIPGTIVHEAIPHIDSLKVIRIGHPAGVIEIEAAFENGQLSRAAFARTARRIMEGYAFVRN</sequence>
<evidence type="ECO:0000313" key="3">
    <source>
        <dbReference type="EMBL" id="MDT8903300.1"/>
    </source>
</evidence>
<dbReference type="Pfam" id="PF04303">
    <property type="entry name" value="PrpF"/>
    <property type="match status" value="1"/>
</dbReference>
<reference evidence="3 4" key="1">
    <citation type="submission" date="2023-07" db="EMBL/GenBank/DDBJ databases">
        <title>The novel representative of Negativicutes class, Anaeroselena agilis gen. nov. sp. nov.</title>
        <authorList>
            <person name="Prokofeva M.I."/>
            <person name="Elcheninov A.G."/>
            <person name="Klyukina A."/>
            <person name="Kublanov I.V."/>
            <person name="Frolov E.N."/>
            <person name="Podosokorskaya O.A."/>
        </authorList>
    </citation>
    <scope>NUCLEOTIDE SEQUENCE [LARGE SCALE GENOMIC DNA]</scope>
    <source>
        <strain evidence="3 4">4137-cl</strain>
    </source>
</reference>
<proteinExistence type="inferred from homology"/>
<comment type="caution">
    <text evidence="3">The sequence shown here is derived from an EMBL/GenBank/DDBJ whole genome shotgun (WGS) entry which is preliminary data.</text>
</comment>